<accession>A0A182LRK6</accession>
<dbReference type="EnsemblMetazoa" id="ACUA000214-RA">
    <property type="protein sequence ID" value="ACUA000214-PA"/>
    <property type="gene ID" value="ACUA000214"/>
</dbReference>
<reference evidence="3" key="1">
    <citation type="submission" date="2013-09" db="EMBL/GenBank/DDBJ databases">
        <title>The Genome Sequence of Anopheles culicifacies species A.</title>
        <authorList>
            <consortium name="The Broad Institute Genomics Platform"/>
            <person name="Neafsey D.E."/>
            <person name="Besansky N."/>
            <person name="Howell P."/>
            <person name="Walton C."/>
            <person name="Young S.K."/>
            <person name="Zeng Q."/>
            <person name="Gargeya S."/>
            <person name="Fitzgerald M."/>
            <person name="Haas B."/>
            <person name="Abouelleil A."/>
            <person name="Allen A.W."/>
            <person name="Alvarado L."/>
            <person name="Arachchi H.M."/>
            <person name="Berlin A.M."/>
            <person name="Chapman S.B."/>
            <person name="Gainer-Dewar J."/>
            <person name="Goldberg J."/>
            <person name="Griggs A."/>
            <person name="Gujja S."/>
            <person name="Hansen M."/>
            <person name="Howarth C."/>
            <person name="Imamovic A."/>
            <person name="Ireland A."/>
            <person name="Larimer J."/>
            <person name="McCowan C."/>
            <person name="Murphy C."/>
            <person name="Pearson M."/>
            <person name="Poon T.W."/>
            <person name="Priest M."/>
            <person name="Roberts A."/>
            <person name="Saif S."/>
            <person name="Shea T."/>
            <person name="Sisk P."/>
            <person name="Sykes S."/>
            <person name="Wortman J."/>
            <person name="Nusbaum C."/>
            <person name="Birren B."/>
        </authorList>
    </citation>
    <scope>NUCLEOTIDE SEQUENCE [LARGE SCALE GENOMIC DNA]</scope>
    <source>
        <strain evidence="3">A-37</strain>
    </source>
</reference>
<evidence type="ECO:0000313" key="2">
    <source>
        <dbReference type="EnsemblMetazoa" id="ACUA000214-PA"/>
    </source>
</evidence>
<dbReference type="Proteomes" id="UP000075883">
    <property type="component" value="Unassembled WGS sequence"/>
</dbReference>
<keyword evidence="3" id="KW-1185">Reference proteome</keyword>
<keyword evidence="1" id="KW-0472">Membrane</keyword>
<evidence type="ECO:0000256" key="1">
    <source>
        <dbReference type="SAM" id="Phobius"/>
    </source>
</evidence>
<sequence>MLAPMRVVSLIRLIFCPVCIGAANIALIAVAEILAFPDFEWIRKQLYNLHFRVACEVVAKKKFRQLSVASGTGNNLRKLFLVLFEEFELKYETERSKPSDGSDQAAN</sequence>
<dbReference type="VEuPathDB" id="VectorBase:ACUA000214"/>
<dbReference type="EMBL" id="AXCM01014772">
    <property type="status" value="NOT_ANNOTATED_CDS"/>
    <property type="molecule type" value="Genomic_DNA"/>
</dbReference>
<protein>
    <submittedName>
        <fullName evidence="2">Uncharacterized protein</fullName>
    </submittedName>
</protein>
<keyword evidence="1" id="KW-1133">Transmembrane helix</keyword>
<keyword evidence="1" id="KW-0812">Transmembrane</keyword>
<reference evidence="2" key="2">
    <citation type="submission" date="2020-05" db="UniProtKB">
        <authorList>
            <consortium name="EnsemblMetazoa"/>
        </authorList>
    </citation>
    <scope>IDENTIFICATION</scope>
    <source>
        <strain evidence="2">A-37</strain>
    </source>
</reference>
<organism evidence="2 3">
    <name type="scientific">Anopheles culicifacies</name>
    <dbReference type="NCBI Taxonomy" id="139723"/>
    <lineage>
        <taxon>Eukaryota</taxon>
        <taxon>Metazoa</taxon>
        <taxon>Ecdysozoa</taxon>
        <taxon>Arthropoda</taxon>
        <taxon>Hexapoda</taxon>
        <taxon>Insecta</taxon>
        <taxon>Pterygota</taxon>
        <taxon>Neoptera</taxon>
        <taxon>Endopterygota</taxon>
        <taxon>Diptera</taxon>
        <taxon>Nematocera</taxon>
        <taxon>Culicoidea</taxon>
        <taxon>Culicidae</taxon>
        <taxon>Anophelinae</taxon>
        <taxon>Anopheles</taxon>
        <taxon>culicifacies species complex</taxon>
    </lineage>
</organism>
<proteinExistence type="predicted"/>
<evidence type="ECO:0000313" key="3">
    <source>
        <dbReference type="Proteomes" id="UP000075883"/>
    </source>
</evidence>
<feature type="transmembrane region" description="Helical" evidence="1">
    <location>
        <begin position="12"/>
        <end position="36"/>
    </location>
</feature>
<dbReference type="AlphaFoldDB" id="A0A182LRK6"/>
<name>A0A182LRK6_9DIPT</name>